<dbReference type="RefSeq" id="WP_077201018.1">
    <property type="nucleotide sequence ID" value="NZ_AP019798.1"/>
</dbReference>
<organism evidence="1 2">
    <name type="scientific">Vibrio rotiferianus</name>
    <dbReference type="NCBI Taxonomy" id="190895"/>
    <lineage>
        <taxon>Bacteria</taxon>
        <taxon>Pseudomonadati</taxon>
        <taxon>Pseudomonadota</taxon>
        <taxon>Gammaproteobacteria</taxon>
        <taxon>Vibrionales</taxon>
        <taxon>Vibrionaceae</taxon>
        <taxon>Vibrio</taxon>
    </lineage>
</organism>
<dbReference type="GeneID" id="47658439"/>
<evidence type="ECO:0000313" key="2">
    <source>
        <dbReference type="Proteomes" id="UP000315115"/>
    </source>
</evidence>
<sequence>MFESISRLVSSSIEPERDVDTHFRFGIATLSVLYFRETIMTLNQLNWLSVGVVLTMFILF</sequence>
<dbReference type="Proteomes" id="UP000315115">
    <property type="component" value="Chromosome 1"/>
</dbReference>
<gene>
    <name evidence="1" type="ORF">VroAM7_07940</name>
</gene>
<reference evidence="2" key="1">
    <citation type="submission" date="2019-07" db="EMBL/GenBank/DDBJ databases">
        <title>Complete Genome Sequences of Vibrion rotiferianus strain AM7.</title>
        <authorList>
            <person name="Miyazaki K."/>
            <person name="Wiseschart A."/>
            <person name="Pootanakit K."/>
            <person name="Ishimori K."/>
            <person name="Kitahara K."/>
        </authorList>
    </citation>
    <scope>NUCLEOTIDE SEQUENCE [LARGE SCALE GENOMIC DNA]</scope>
    <source>
        <strain evidence="2">AM7</strain>
    </source>
</reference>
<protein>
    <submittedName>
        <fullName evidence="1">Uncharacterized protein</fullName>
    </submittedName>
</protein>
<proteinExistence type="predicted"/>
<dbReference type="EMBL" id="AP019798">
    <property type="protein sequence ID" value="BBL88141.1"/>
    <property type="molecule type" value="Genomic_DNA"/>
</dbReference>
<accession>A0A510I3U6</accession>
<dbReference type="KEGG" id="vro:BSZ04_19355"/>
<dbReference type="AlphaFoldDB" id="A0A510I3U6"/>
<name>A0A510I3U6_9VIBR</name>
<evidence type="ECO:0000313" key="1">
    <source>
        <dbReference type="EMBL" id="BBL88141.1"/>
    </source>
</evidence>